<evidence type="ECO:0000313" key="4">
    <source>
        <dbReference type="Proteomes" id="UP000019151"/>
    </source>
</evidence>
<dbReference type="AlphaFoldDB" id="W0RMM1"/>
<sequence length="241" mass="23884">MHSSHRVYGAAVATLASLVTIAACSKRDASSAADTAATSAAPATPAPAPAAAAPATSDTLVRGTVASVTDTVLTIRAADGGQVRVALASPVTVFAREKADLSRVTERSFVGVTSVAQPDGSQRATEIHIFPEALRGLGEGSRPMGAASGTGGRTMTNGTVAAGASRMTNGAVRAQSGGTLSVEYNGGSQTITVPPNVTVTALAPTTAPLRAGANVVVLATRRADGSLQSSRVLLAAPTPAR</sequence>
<feature type="signal peptide" evidence="2">
    <location>
        <begin position="1"/>
        <end position="22"/>
    </location>
</feature>
<dbReference type="InParanoid" id="W0RMM1"/>
<name>W0RMM1_9BACT</name>
<reference evidence="3 4" key="1">
    <citation type="journal article" date="2014" name="Genome Announc.">
        <title>Genome Sequence and Methylome of Soil Bacterium Gemmatirosa kalamazoonensis KBS708T, a Member of the Rarely Cultivated Gemmatimonadetes Phylum.</title>
        <authorList>
            <person name="Debruyn J.M."/>
            <person name="Radosevich M."/>
            <person name="Wommack K.E."/>
            <person name="Polson S.W."/>
            <person name="Hauser L.J."/>
            <person name="Fawaz M.N."/>
            <person name="Korlach J."/>
            <person name="Tsai Y.C."/>
        </authorList>
    </citation>
    <scope>NUCLEOTIDE SEQUENCE [LARGE SCALE GENOMIC DNA]</scope>
    <source>
        <strain evidence="3 4">KBS708</strain>
    </source>
</reference>
<dbReference type="KEGG" id="gba:J421_4038"/>
<dbReference type="Proteomes" id="UP000019151">
    <property type="component" value="Chromosome"/>
</dbReference>
<evidence type="ECO:0000256" key="1">
    <source>
        <dbReference type="SAM" id="MobiDB-lite"/>
    </source>
</evidence>
<evidence type="ECO:0008006" key="5">
    <source>
        <dbReference type="Google" id="ProtNLM"/>
    </source>
</evidence>
<dbReference type="RefSeq" id="WP_025413021.1">
    <property type="nucleotide sequence ID" value="NZ_CP007128.1"/>
</dbReference>
<gene>
    <name evidence="3" type="ORF">J421_4038</name>
</gene>
<dbReference type="EMBL" id="CP007128">
    <property type="protein sequence ID" value="AHG91575.1"/>
    <property type="molecule type" value="Genomic_DNA"/>
</dbReference>
<evidence type="ECO:0000313" key="3">
    <source>
        <dbReference type="EMBL" id="AHG91575.1"/>
    </source>
</evidence>
<dbReference type="eggNOG" id="ENOG5031WRS">
    <property type="taxonomic scope" value="Bacteria"/>
</dbReference>
<proteinExistence type="predicted"/>
<protein>
    <recommendedName>
        <fullName evidence="5">DUF5666 domain-containing protein</fullName>
    </recommendedName>
</protein>
<keyword evidence="4" id="KW-1185">Reference proteome</keyword>
<keyword evidence="2" id="KW-0732">Signal</keyword>
<dbReference type="HOGENOM" id="CLU_098219_0_0_0"/>
<dbReference type="PROSITE" id="PS51257">
    <property type="entry name" value="PROKAR_LIPOPROTEIN"/>
    <property type="match status" value="1"/>
</dbReference>
<organism evidence="3 4">
    <name type="scientific">Gemmatirosa kalamazoonensis</name>
    <dbReference type="NCBI Taxonomy" id="861299"/>
    <lineage>
        <taxon>Bacteria</taxon>
        <taxon>Pseudomonadati</taxon>
        <taxon>Gemmatimonadota</taxon>
        <taxon>Gemmatimonadia</taxon>
        <taxon>Gemmatimonadales</taxon>
        <taxon>Gemmatimonadaceae</taxon>
        <taxon>Gemmatirosa</taxon>
    </lineage>
</organism>
<feature type="region of interest" description="Disordered" evidence="1">
    <location>
        <begin position="136"/>
        <end position="155"/>
    </location>
</feature>
<dbReference type="OrthoDB" id="9799947at2"/>
<evidence type="ECO:0000256" key="2">
    <source>
        <dbReference type="SAM" id="SignalP"/>
    </source>
</evidence>
<accession>W0RMM1</accession>
<feature type="chain" id="PRO_5004795741" description="DUF5666 domain-containing protein" evidence="2">
    <location>
        <begin position="23"/>
        <end position="241"/>
    </location>
</feature>